<dbReference type="OrthoDB" id="8588447at2"/>
<evidence type="ECO:0008006" key="4">
    <source>
        <dbReference type="Google" id="ProtNLM"/>
    </source>
</evidence>
<dbReference type="AlphaFoldDB" id="A0A0C2IES3"/>
<organism evidence="2 3">
    <name type="scientific">Pseudomonas batumici</name>
    <dbReference type="NCBI Taxonomy" id="226910"/>
    <lineage>
        <taxon>Bacteria</taxon>
        <taxon>Pseudomonadati</taxon>
        <taxon>Pseudomonadota</taxon>
        <taxon>Gammaproteobacteria</taxon>
        <taxon>Pseudomonadales</taxon>
        <taxon>Pseudomonadaceae</taxon>
        <taxon>Pseudomonas</taxon>
    </lineage>
</organism>
<feature type="chain" id="PRO_5002150346" description="Type VI secretion protein" evidence="1">
    <location>
        <begin position="28"/>
        <end position="156"/>
    </location>
</feature>
<protein>
    <recommendedName>
        <fullName evidence="4">Type VI secretion protein</fullName>
    </recommendedName>
</protein>
<dbReference type="Proteomes" id="UP000031535">
    <property type="component" value="Unassembled WGS sequence"/>
</dbReference>
<gene>
    <name evidence="2" type="ORF">UCMB321_2948</name>
</gene>
<feature type="signal peptide" evidence="1">
    <location>
        <begin position="1"/>
        <end position="27"/>
    </location>
</feature>
<evidence type="ECO:0000313" key="3">
    <source>
        <dbReference type="Proteomes" id="UP000031535"/>
    </source>
</evidence>
<sequence>MKRIKFLGSCCALAFFMMFQISGCSLFAPTVSLQKVTVDVEPKANSNTPLALDFVAVADPQLLERLKGTPANQWFAQREQLRRDFPQGLNVWSLEVVPGQLVTFANNPLQGEKAQGVLLFAGYSTSGAHRLLLDKQPDIWLKVGAREMRLLDAQGQ</sequence>
<reference evidence="2 3" key="1">
    <citation type="submission" date="2015-01" db="EMBL/GenBank/DDBJ databases">
        <title>Complete genome of Pseudomonas batumici UCM B-321 producer of the batumin antibiotic with strong antistaphilococcal and potential anticancer activity.</title>
        <authorList>
            <person name="Klochko V.V."/>
            <person name="Zelena L.B."/>
            <person name="Elena K.A."/>
            <person name="Reva O.N."/>
        </authorList>
    </citation>
    <scope>NUCLEOTIDE SEQUENCE [LARGE SCALE GENOMIC DNA]</scope>
    <source>
        <strain evidence="2 3">UCM B-321</strain>
    </source>
</reference>
<name>A0A0C2IES3_9PSED</name>
<keyword evidence="1" id="KW-0732">Signal</keyword>
<proteinExistence type="predicted"/>
<accession>A0A0C2IES3</accession>
<evidence type="ECO:0000313" key="2">
    <source>
        <dbReference type="EMBL" id="KIH83452.1"/>
    </source>
</evidence>
<dbReference type="EMBL" id="JXDG01000037">
    <property type="protein sequence ID" value="KIH83452.1"/>
    <property type="molecule type" value="Genomic_DNA"/>
</dbReference>
<keyword evidence="3" id="KW-1185">Reference proteome</keyword>
<dbReference type="PATRIC" id="fig|226910.6.peg.2937"/>
<comment type="caution">
    <text evidence="2">The sequence shown here is derived from an EMBL/GenBank/DDBJ whole genome shotgun (WGS) entry which is preliminary data.</text>
</comment>
<evidence type="ECO:0000256" key="1">
    <source>
        <dbReference type="SAM" id="SignalP"/>
    </source>
</evidence>
<dbReference type="STRING" id="226910.UCMB321_2948"/>